<keyword evidence="6" id="KW-0436">Ligase</keyword>
<keyword evidence="8" id="KW-0479">Metal-binding</keyword>
<dbReference type="InterPro" id="IPR036897">
    <property type="entry name" value="CarbamoylP_synth_lsu_oligo_sf"/>
</dbReference>
<evidence type="ECO:0000313" key="26">
    <source>
        <dbReference type="EMBL" id="CAA7400446.1"/>
    </source>
</evidence>
<evidence type="ECO:0000256" key="17">
    <source>
        <dbReference type="ARBA" id="ARBA00044249"/>
    </source>
</evidence>
<gene>
    <name evidence="26" type="ORF">SI8410_08011124</name>
</gene>
<dbReference type="Pfam" id="PF02787">
    <property type="entry name" value="CPSase_L_D3"/>
    <property type="match status" value="1"/>
</dbReference>
<evidence type="ECO:0000256" key="15">
    <source>
        <dbReference type="ARBA" id="ARBA00044031"/>
    </source>
</evidence>
<dbReference type="PROSITE" id="PS50975">
    <property type="entry name" value="ATP_GRASP"/>
    <property type="match status" value="2"/>
</dbReference>
<dbReference type="PROSITE" id="PS51855">
    <property type="entry name" value="MGS"/>
    <property type="match status" value="1"/>
</dbReference>
<dbReference type="PRINTS" id="PR00098">
    <property type="entry name" value="CPSASE"/>
</dbReference>
<dbReference type="Pfam" id="PF02142">
    <property type="entry name" value="MGS"/>
    <property type="match status" value="1"/>
</dbReference>
<dbReference type="EC" id="6.3.5.5" evidence="4"/>
<dbReference type="SMART" id="SM00851">
    <property type="entry name" value="MGS"/>
    <property type="match status" value="1"/>
</dbReference>
<dbReference type="GO" id="GO:0044205">
    <property type="term" value="P:'de novo' UMP biosynthetic process"/>
    <property type="evidence" value="ECO:0007669"/>
    <property type="project" value="UniProtKB-UniPathway"/>
</dbReference>
<dbReference type="FunFam" id="3.30.1490.20:FF:000001">
    <property type="entry name" value="Carbamoyl-phosphate synthase large chain"/>
    <property type="match status" value="1"/>
</dbReference>
<organism evidence="26 27">
    <name type="scientific">Spirodela intermedia</name>
    <name type="common">Intermediate duckweed</name>
    <dbReference type="NCBI Taxonomy" id="51605"/>
    <lineage>
        <taxon>Eukaryota</taxon>
        <taxon>Viridiplantae</taxon>
        <taxon>Streptophyta</taxon>
        <taxon>Embryophyta</taxon>
        <taxon>Tracheophyta</taxon>
        <taxon>Spermatophyta</taxon>
        <taxon>Magnoliopsida</taxon>
        <taxon>Liliopsida</taxon>
        <taxon>Araceae</taxon>
        <taxon>Lemnoideae</taxon>
        <taxon>Spirodela</taxon>
    </lineage>
</organism>
<comment type="pathway">
    <text evidence="2">Amino-acid biosynthesis; L-arginine biosynthesis; carbamoyl phosphate from bicarbonate: step 1/1.</text>
</comment>
<keyword evidence="5" id="KW-0055">Arginine biosynthesis</keyword>
<evidence type="ECO:0000256" key="18">
    <source>
        <dbReference type="ARBA" id="ARBA00044318"/>
    </source>
</evidence>
<dbReference type="NCBIfam" id="NF003671">
    <property type="entry name" value="PRK05294.1"/>
    <property type="match status" value="1"/>
</dbReference>
<dbReference type="NCBIfam" id="TIGR01369">
    <property type="entry name" value="CPSaseII_lrg"/>
    <property type="match status" value="1"/>
</dbReference>
<dbReference type="PANTHER" id="PTHR11405">
    <property type="entry name" value="CARBAMOYLTRANSFERASE FAMILY MEMBER"/>
    <property type="match status" value="1"/>
</dbReference>
<proteinExistence type="inferred from homology"/>
<dbReference type="PROSITE" id="PS00867">
    <property type="entry name" value="CPSASE_2"/>
    <property type="match status" value="2"/>
</dbReference>
<comment type="catalytic activity">
    <reaction evidence="20">
        <text>hydrogencarbonate + NH4(+) + 2 ATP = carbamoyl phosphate + 2 ADP + phosphate + 2 H(+)</text>
        <dbReference type="Rhea" id="RHEA:18029"/>
        <dbReference type="ChEBI" id="CHEBI:15378"/>
        <dbReference type="ChEBI" id="CHEBI:17544"/>
        <dbReference type="ChEBI" id="CHEBI:28938"/>
        <dbReference type="ChEBI" id="CHEBI:30616"/>
        <dbReference type="ChEBI" id="CHEBI:43474"/>
        <dbReference type="ChEBI" id="CHEBI:58228"/>
        <dbReference type="ChEBI" id="CHEBI:456216"/>
        <dbReference type="EC" id="6.3.4.16"/>
    </reaction>
</comment>
<keyword evidence="11 22" id="KW-0067">ATP-binding</keyword>
<keyword evidence="13" id="KW-0665">Pyrimidine biosynthesis</keyword>
<dbReference type="UniPathway" id="UPA00070">
    <property type="reaction ID" value="UER00115"/>
</dbReference>
<dbReference type="FunFam" id="3.40.50.20:FF:000001">
    <property type="entry name" value="Carbamoyl-phosphate synthase large chain"/>
    <property type="match status" value="1"/>
</dbReference>
<dbReference type="OrthoDB" id="434at2759"/>
<evidence type="ECO:0000256" key="1">
    <source>
        <dbReference type="ARBA" id="ARBA00001936"/>
    </source>
</evidence>
<dbReference type="Gene3D" id="3.40.50.1380">
    <property type="entry name" value="Methylglyoxal synthase-like domain"/>
    <property type="match status" value="1"/>
</dbReference>
<evidence type="ECO:0000313" key="27">
    <source>
        <dbReference type="Proteomes" id="UP000663760"/>
    </source>
</evidence>
<dbReference type="GO" id="GO:0005524">
    <property type="term" value="F:ATP binding"/>
    <property type="evidence" value="ECO:0007669"/>
    <property type="project" value="UniProtKB-UniRule"/>
</dbReference>
<dbReference type="FunFam" id="3.30.470.20:FF:000007">
    <property type="entry name" value="Carbamoyl-phosphate synthase large chain"/>
    <property type="match status" value="1"/>
</dbReference>
<keyword evidence="14" id="KW-0464">Manganese</keyword>
<dbReference type="GO" id="GO:0006526">
    <property type="term" value="P:L-arginine biosynthetic process"/>
    <property type="evidence" value="ECO:0007669"/>
    <property type="project" value="UniProtKB-KW"/>
</dbReference>
<evidence type="ECO:0000256" key="3">
    <source>
        <dbReference type="ARBA" id="ARBA00009799"/>
    </source>
</evidence>
<reference evidence="26" key="1">
    <citation type="submission" date="2020-02" db="EMBL/GenBank/DDBJ databases">
        <authorList>
            <person name="Scholz U."/>
            <person name="Mascher M."/>
            <person name="Fiebig A."/>
        </authorList>
    </citation>
    <scope>NUCLEOTIDE SEQUENCE</scope>
</reference>
<keyword evidence="27" id="KW-1185">Reference proteome</keyword>
<dbReference type="GO" id="GO:0046872">
    <property type="term" value="F:metal ion binding"/>
    <property type="evidence" value="ECO:0007669"/>
    <property type="project" value="UniProtKB-KW"/>
</dbReference>
<dbReference type="SUPFAM" id="SSF52335">
    <property type="entry name" value="Methylglyoxal synthase-like"/>
    <property type="match status" value="1"/>
</dbReference>
<dbReference type="InterPro" id="IPR006275">
    <property type="entry name" value="CPSase_lsu"/>
</dbReference>
<keyword evidence="9" id="KW-0677">Repeat</keyword>
<dbReference type="FunFam" id="1.10.1030.10:FF:000002">
    <property type="entry name" value="Carbamoyl-phosphate synthase large chain"/>
    <property type="match status" value="1"/>
</dbReference>
<dbReference type="PROSITE" id="PS00866">
    <property type="entry name" value="CPSASE_1"/>
    <property type="match status" value="2"/>
</dbReference>
<evidence type="ECO:0000256" key="5">
    <source>
        <dbReference type="ARBA" id="ARBA00022571"/>
    </source>
</evidence>
<dbReference type="Pfam" id="PF25596">
    <property type="entry name" value="CPSase_L_D1"/>
    <property type="match status" value="2"/>
</dbReference>
<comment type="cofactor">
    <cofactor evidence="1">
        <name>Mn(2+)</name>
        <dbReference type="ChEBI" id="CHEBI:29035"/>
    </cofactor>
</comment>
<evidence type="ECO:0000256" key="8">
    <source>
        <dbReference type="ARBA" id="ARBA00022723"/>
    </source>
</evidence>
<dbReference type="Pfam" id="PF02786">
    <property type="entry name" value="CPSase_L_D2"/>
    <property type="match status" value="2"/>
</dbReference>
<dbReference type="SUPFAM" id="SSF56059">
    <property type="entry name" value="Glutathione synthetase ATP-binding domain-like"/>
    <property type="match status" value="2"/>
</dbReference>
<evidence type="ECO:0000256" key="20">
    <source>
        <dbReference type="ARBA" id="ARBA00047359"/>
    </source>
</evidence>
<dbReference type="FunFam" id="3.30.470.20:FF:000013">
    <property type="entry name" value="Carbamoyl-phosphate synthase large chain"/>
    <property type="match status" value="1"/>
</dbReference>
<evidence type="ECO:0000259" key="24">
    <source>
        <dbReference type="PROSITE" id="PS50975"/>
    </source>
</evidence>
<dbReference type="SMART" id="SM01096">
    <property type="entry name" value="CPSase_L_D3"/>
    <property type="match status" value="1"/>
</dbReference>
<evidence type="ECO:0000256" key="9">
    <source>
        <dbReference type="ARBA" id="ARBA00022737"/>
    </source>
</evidence>
<evidence type="ECO:0000256" key="7">
    <source>
        <dbReference type="ARBA" id="ARBA00022605"/>
    </source>
</evidence>
<accession>A0A7I8KSY4</accession>
<comment type="subunit">
    <text evidence="15">Heterodimer composed of 2 chains; the small (or glutamine) chain promotes the hydrolysis of glutamine to ammonia, which is used by the large (or ammonia) chain to synthesize carbamoyl phosphate.</text>
</comment>
<sequence>MALLKTPSRPILSKPSSPVFSHPPKRRPALHSVKHHQHHPHFLRRSHLPLSYAPLSKNASFSPRAAAEDGGAAVGKPGKRTDIKKIMILGAGPIVIGQACEFDYSGTQACKALKDEGYEVVLVNSNPATIMTDPDMAHRTYVAPMTSELVEQVLEKERPDALLPTMGGQTALNLAVALAESGALERYGVELIGAKLDAIKKAEDRELFKEAMRNIGIKTPPSGIGNTMEECATIAESIGEFPLIIRPAFTLGGTGGGIAYNKEEFEAICKSGLAASLTSQVLVEKSLLGWKEFELEVMRDLADNVVIICSIENIDPMGVHTGDSITVAPAQTLTDKEYQRLRDYSVAIIREIGVECGGSNVQFAVNPVDGEVMVIEMNPRVSRSSALASKATGFPIAKMAAKLSVGYTLDQIPNDITKKTPASFEPSIDYVVTKIPRFAFEKFPGSQPVLTTQMKSVGEAMAMGRTFQESFQKAVRSLEYGFSGWGCGRIKELDWDWDQLKYSLRVPNPDRIHAIYAAIKRGMKVEEIHELSFIDKWFLSQLKELVDVEQFLLSTALPELSRDDFYEIKRRGFSDKQVAYATKSTEYEVRAKRLSLGVVPAYKRVDTCAAEFEANTPYMYSSYDLECESSPNQRKKVLILGGGPNRIGQGIEFDYCCCHASFALQEAGYETIMMNSNPETVSTDYDTSDRLYFEPLTVEDVLNVIDMERPDGIIVQFGGQTPLKLALPIQNYLEKQQLPSASGAGRVRIWGTSPDSIDAAEDRERFNAILVELGIEQPRGGIAKSEADALSIASEIGYPVVVRPSYVLGGRAMEIVYGDDKLVTYLENAVEVDPERPVLVDKYLSDAVEIDVDSLADSYGNVVIGGIMEHIEQAGVHSGDSACSLPTKTVPIKCLEIIRSWTSTLAKRLKVCGLMNCQYAITASGSVFLLEANPRASRTVPFVSKAIGHPLAKYASLVMSGKSLQDIGFTSEVVPLHVSVKEAVLPFDKFQGSDVLLGPEMRSTGEVMGIDFDFSMAFAKAQIAAGQKLPLRGTAFISLNDLTKPHLAAIARGFQELGFQIVATSGTARVLELEAVPVERVLKMHEGRPHAGDMIANGQIQVMVITSSGDALDQIDGRQLRRMALAYKVPIITTVAGALASIEAIRCLKQSSMKMLALQDFFTTPADTKNLQTAASSTTI</sequence>
<evidence type="ECO:0000256" key="21">
    <source>
        <dbReference type="ARBA" id="ARBA00074190"/>
    </source>
</evidence>
<evidence type="ECO:0000256" key="2">
    <source>
        <dbReference type="ARBA" id="ARBA00005077"/>
    </source>
</evidence>
<feature type="compositionally biased region" description="Basic residues" evidence="23">
    <location>
        <begin position="23"/>
        <end position="39"/>
    </location>
</feature>
<dbReference type="GO" id="GO:0004088">
    <property type="term" value="F:carbamoyl-phosphate synthase (glutamine-hydrolyzing) activity"/>
    <property type="evidence" value="ECO:0007669"/>
    <property type="project" value="UniProtKB-EC"/>
</dbReference>
<evidence type="ECO:0000256" key="22">
    <source>
        <dbReference type="PROSITE-ProRule" id="PRU00409"/>
    </source>
</evidence>
<evidence type="ECO:0000259" key="25">
    <source>
        <dbReference type="PROSITE" id="PS51855"/>
    </source>
</evidence>
<dbReference type="Gene3D" id="1.10.1030.10">
    <property type="entry name" value="Carbamoyl-phosphate synthetase, large subunit oligomerisation domain"/>
    <property type="match status" value="1"/>
</dbReference>
<dbReference type="CDD" id="cd01424">
    <property type="entry name" value="MGS_CPS_II"/>
    <property type="match status" value="1"/>
</dbReference>
<dbReference type="PANTHER" id="PTHR11405:SF53">
    <property type="entry name" value="CARBAMOYL-PHOSPHATE SYNTHASE [AMMONIA], MITOCHONDRIAL"/>
    <property type="match status" value="1"/>
</dbReference>
<feature type="domain" description="ATP-grasp" evidence="24">
    <location>
        <begin position="209"/>
        <end position="405"/>
    </location>
</feature>
<keyword evidence="12" id="KW-0460">Magnesium</keyword>
<feature type="domain" description="ATP-grasp" evidence="24">
    <location>
        <begin position="767"/>
        <end position="960"/>
    </location>
</feature>
<dbReference type="GO" id="GO:0006541">
    <property type="term" value="P:glutamine metabolic process"/>
    <property type="evidence" value="ECO:0007669"/>
    <property type="project" value="TreeGrafter"/>
</dbReference>
<dbReference type="InterPro" id="IPR011607">
    <property type="entry name" value="MGS-like_dom"/>
</dbReference>
<dbReference type="Gene3D" id="3.40.50.20">
    <property type="match status" value="2"/>
</dbReference>
<dbReference type="InterPro" id="IPR036914">
    <property type="entry name" value="MGS-like_dom_sf"/>
</dbReference>
<dbReference type="SUPFAM" id="SSF52440">
    <property type="entry name" value="PreATP-grasp domain"/>
    <property type="match status" value="2"/>
</dbReference>
<dbReference type="AlphaFoldDB" id="A0A7I8KSY4"/>
<keyword evidence="7" id="KW-0028">Amino-acid biosynthesis</keyword>
<dbReference type="Proteomes" id="UP000663760">
    <property type="component" value="Chromosome 8"/>
</dbReference>
<evidence type="ECO:0000256" key="19">
    <source>
        <dbReference type="ARBA" id="ARBA00044334"/>
    </source>
</evidence>
<dbReference type="InterPro" id="IPR011761">
    <property type="entry name" value="ATP-grasp"/>
</dbReference>
<comment type="similarity">
    <text evidence="3">Belongs to the CarB family.</text>
</comment>
<dbReference type="Gene3D" id="3.30.1490.20">
    <property type="entry name" value="ATP-grasp fold, A domain"/>
    <property type="match status" value="1"/>
</dbReference>
<dbReference type="InterPro" id="IPR016185">
    <property type="entry name" value="PreATP-grasp_dom_sf"/>
</dbReference>
<dbReference type="FunFam" id="3.40.50.1380:FF:000013">
    <property type="entry name" value="Carbamoyl-phosphate synthase large chain"/>
    <property type="match status" value="1"/>
</dbReference>
<evidence type="ECO:0000256" key="23">
    <source>
        <dbReference type="SAM" id="MobiDB-lite"/>
    </source>
</evidence>
<evidence type="ECO:0000256" key="14">
    <source>
        <dbReference type="ARBA" id="ARBA00023211"/>
    </source>
</evidence>
<evidence type="ECO:0000256" key="6">
    <source>
        <dbReference type="ARBA" id="ARBA00022598"/>
    </source>
</evidence>
<evidence type="ECO:0000256" key="16">
    <source>
        <dbReference type="ARBA" id="ARBA00044063"/>
    </source>
</evidence>
<evidence type="ECO:0000256" key="4">
    <source>
        <dbReference type="ARBA" id="ARBA00012738"/>
    </source>
</evidence>
<protein>
    <recommendedName>
        <fullName evidence="21">Carbamoyl phosphate synthase arginine-specific large chain, chloroplastic</fullName>
        <ecNumber evidence="16">6.3.4.16</ecNumber>
        <ecNumber evidence="4">6.3.5.5</ecNumber>
    </recommendedName>
    <alternativeName>
        <fullName evidence="18">Ammonium-dependent carbamoyl phosphate synthetase</fullName>
    </alternativeName>
    <alternativeName>
        <fullName evidence="17">Arginine-specific carbamoyl phosphate synthetase, ammonia chain</fullName>
    </alternativeName>
    <alternativeName>
        <fullName evidence="19">Glutamine-dependent carbamoyl phosphate synthetase</fullName>
    </alternativeName>
</protein>
<dbReference type="InterPro" id="IPR005483">
    <property type="entry name" value="CPSase_dom"/>
</dbReference>
<dbReference type="GO" id="GO:0005737">
    <property type="term" value="C:cytoplasm"/>
    <property type="evidence" value="ECO:0007669"/>
    <property type="project" value="TreeGrafter"/>
</dbReference>
<dbReference type="InterPro" id="IPR013815">
    <property type="entry name" value="ATP_grasp_subdomain_1"/>
</dbReference>
<dbReference type="Gene3D" id="3.30.470.20">
    <property type="entry name" value="ATP-grasp fold, B domain"/>
    <property type="match status" value="2"/>
</dbReference>
<name>A0A7I8KSY4_SPIIN</name>
<dbReference type="InterPro" id="IPR005479">
    <property type="entry name" value="CPAse_ATP-bd"/>
</dbReference>
<evidence type="ECO:0000256" key="13">
    <source>
        <dbReference type="ARBA" id="ARBA00022975"/>
    </source>
</evidence>
<dbReference type="InterPro" id="IPR058047">
    <property type="entry name" value="CPSase_preATP-grasp"/>
</dbReference>
<feature type="domain" description="MGS-like" evidence="25">
    <location>
        <begin position="1027"/>
        <end position="1180"/>
    </location>
</feature>
<dbReference type="SUPFAM" id="SSF48108">
    <property type="entry name" value="Carbamoyl phosphate synthetase, large subunit connection domain"/>
    <property type="match status" value="1"/>
</dbReference>
<dbReference type="HAMAP" id="MF_01210_A">
    <property type="entry name" value="CPSase_L_chain_A"/>
    <property type="match status" value="1"/>
</dbReference>
<dbReference type="GO" id="GO:0004087">
    <property type="term" value="F:carbamoyl-phosphate synthase (ammonia) activity"/>
    <property type="evidence" value="ECO:0007669"/>
    <property type="project" value="UniProtKB-EC"/>
</dbReference>
<dbReference type="HAMAP" id="MF_01210_B">
    <property type="entry name" value="CPSase_L_chain_B"/>
    <property type="match status" value="1"/>
</dbReference>
<dbReference type="NCBIfam" id="NF009455">
    <property type="entry name" value="PRK12815.1"/>
    <property type="match status" value="1"/>
</dbReference>
<evidence type="ECO:0000256" key="12">
    <source>
        <dbReference type="ARBA" id="ARBA00022842"/>
    </source>
</evidence>
<keyword evidence="10 22" id="KW-0547">Nucleotide-binding</keyword>
<dbReference type="InterPro" id="IPR033937">
    <property type="entry name" value="MGS_CPS_CarB"/>
</dbReference>
<dbReference type="InterPro" id="IPR005480">
    <property type="entry name" value="CPSase_lsu_oligo"/>
</dbReference>
<dbReference type="FunFam" id="3.40.50.20:FF:000003">
    <property type="entry name" value="Carbamoyl-phosphate synthase large chain"/>
    <property type="match status" value="1"/>
</dbReference>
<dbReference type="EC" id="6.3.4.16" evidence="16"/>
<evidence type="ECO:0000256" key="10">
    <source>
        <dbReference type="ARBA" id="ARBA00022741"/>
    </source>
</evidence>
<evidence type="ECO:0000256" key="11">
    <source>
        <dbReference type="ARBA" id="ARBA00022840"/>
    </source>
</evidence>
<dbReference type="EMBL" id="LR746271">
    <property type="protein sequence ID" value="CAA7400446.1"/>
    <property type="molecule type" value="Genomic_DNA"/>
</dbReference>
<feature type="region of interest" description="Disordered" evidence="23">
    <location>
        <begin position="1"/>
        <end position="39"/>
    </location>
</feature>